<feature type="coiled-coil region" evidence="1">
    <location>
        <begin position="408"/>
        <end position="473"/>
    </location>
</feature>
<feature type="coiled-coil region" evidence="1">
    <location>
        <begin position="167"/>
        <end position="222"/>
    </location>
</feature>
<sequence length="760" mass="86130">MALKQIEISGFKSFAKKSVLDFKTPITAIVGPNGSGKSNVAEAFSFVLGEQSIKSLRGKRGEDLIYNGSNTGNRANRASVKVVLDNNKKLLDLDFDEVAIERVVYRDGVNNYLINGSQVRLKDVIELLAGANIGSTGHHIISQGEADRILNVNPKERKAVIEDALGLKIYQIKKKDSRKKLQKTEENIKQAESLRREIKPHLKFLEKQAEKIQKTLEMKEALILIYKEYFKRENLHLESRKNRLAGETKEPKERLQRLDMEIEKLEKSIIGNNSSSSGAAELKELEEKITRVRQEKGKFILELGRLEGELKSLHKILGKDGEQSLHDKISFPEVRRLLEYIEKEINSLEKEAELSKIRAVLSLIKSKLKNFISSFSPAESKNFEEQISVIKAGIKGTEKDIRNLIFEEDKLKMACENLRKKMEESRDVGIEAERKIFDLKTRRGDARFRLNELKGLREKLELEEGEYKRELAEAAVLTGRETLNFENFDIKNEEGRPLEEAEILAEEREKQEGRKKEIQKIKIRLEDAGGASGEEIMKEYEEVKERDSFLDRESRDLEESANSLEELIKDLDDKLEEKFTSGLKKINEQFQDFFSLMFGGGLARLEISKGNHLSSFSLGAFSVEKNLEEDSEEESGEEESQISDGVEIQVSLPKKKIKNLMMLSGGERALTSIALLFAMSQVTPPPFIILDETDAALDEANSRKYGDMVESLSKHSQLILITHNRETMSRAGVLYGVTMDGSGVSKLLSVDLEEAEKVAK</sequence>
<feature type="coiled-coil region" evidence="1">
    <location>
        <begin position="550"/>
        <end position="581"/>
    </location>
</feature>
<evidence type="ECO:0000313" key="3">
    <source>
        <dbReference type="EMBL" id="PIP86308.1"/>
    </source>
</evidence>
<evidence type="ECO:0000313" key="4">
    <source>
        <dbReference type="Proteomes" id="UP000231276"/>
    </source>
</evidence>
<dbReference type="AlphaFoldDB" id="A0A2H0DWR5"/>
<feature type="domain" description="RecF/RecN/SMC N-terminal" evidence="2">
    <location>
        <begin position="3"/>
        <end position="745"/>
    </location>
</feature>
<keyword evidence="1" id="KW-0175">Coiled coil</keyword>
<dbReference type="InterPro" id="IPR003395">
    <property type="entry name" value="RecF/RecN/SMC_N"/>
</dbReference>
<comment type="caution">
    <text evidence="3">The sequence shown here is derived from an EMBL/GenBank/DDBJ whole genome shotgun (WGS) entry which is preliminary data.</text>
</comment>
<dbReference type="PANTHER" id="PTHR43977">
    <property type="entry name" value="STRUCTURAL MAINTENANCE OF CHROMOSOMES PROTEIN 3"/>
    <property type="match status" value="1"/>
</dbReference>
<gene>
    <name evidence="3" type="ORF">COW82_02715</name>
</gene>
<dbReference type="EMBL" id="PCTS01000037">
    <property type="protein sequence ID" value="PIP86308.1"/>
    <property type="molecule type" value="Genomic_DNA"/>
</dbReference>
<accession>A0A2H0DWR5</accession>
<feature type="coiled-coil region" evidence="1">
    <location>
        <begin position="331"/>
        <end position="358"/>
    </location>
</feature>
<evidence type="ECO:0000256" key="1">
    <source>
        <dbReference type="SAM" id="Coils"/>
    </source>
</evidence>
<reference evidence="3 4" key="1">
    <citation type="submission" date="2017-09" db="EMBL/GenBank/DDBJ databases">
        <title>Depth-based differentiation of microbial function through sediment-hosted aquifers and enrichment of novel symbionts in the deep terrestrial subsurface.</title>
        <authorList>
            <person name="Probst A.J."/>
            <person name="Ladd B."/>
            <person name="Jarett J.K."/>
            <person name="Geller-Mcgrath D.E."/>
            <person name="Sieber C.M."/>
            <person name="Emerson J.B."/>
            <person name="Anantharaman K."/>
            <person name="Thomas B.C."/>
            <person name="Malmstrom R."/>
            <person name="Stieglmeier M."/>
            <person name="Klingl A."/>
            <person name="Woyke T."/>
            <person name="Ryan C.M."/>
            <person name="Banfield J.F."/>
        </authorList>
    </citation>
    <scope>NUCLEOTIDE SEQUENCE [LARGE SCALE GENOMIC DNA]</scope>
    <source>
        <strain evidence="3">CG22_combo_CG10-13_8_21_14_all_43_18</strain>
    </source>
</reference>
<dbReference type="Gene3D" id="3.40.50.300">
    <property type="entry name" value="P-loop containing nucleotide triphosphate hydrolases"/>
    <property type="match status" value="2"/>
</dbReference>
<dbReference type="SUPFAM" id="SSF52540">
    <property type="entry name" value="P-loop containing nucleoside triphosphate hydrolases"/>
    <property type="match status" value="1"/>
</dbReference>
<proteinExistence type="predicted"/>
<dbReference type="Pfam" id="PF02463">
    <property type="entry name" value="SMC_N"/>
    <property type="match status" value="1"/>
</dbReference>
<name>A0A2H0DWR5_9BACT</name>
<protein>
    <recommendedName>
        <fullName evidence="2">RecF/RecN/SMC N-terminal domain-containing protein</fullName>
    </recommendedName>
</protein>
<organism evidence="3 4">
    <name type="scientific">Candidatus Campbellbacteria bacterium CG22_combo_CG10-13_8_21_14_all_43_18</name>
    <dbReference type="NCBI Taxonomy" id="1974530"/>
    <lineage>
        <taxon>Bacteria</taxon>
        <taxon>Candidatus Campbelliibacteriota</taxon>
    </lineage>
</organism>
<feature type="coiled-coil region" evidence="1">
    <location>
        <begin position="275"/>
        <end position="302"/>
    </location>
</feature>
<evidence type="ECO:0000259" key="2">
    <source>
        <dbReference type="Pfam" id="PF02463"/>
    </source>
</evidence>
<dbReference type="Proteomes" id="UP000231276">
    <property type="component" value="Unassembled WGS sequence"/>
</dbReference>
<dbReference type="InterPro" id="IPR027417">
    <property type="entry name" value="P-loop_NTPase"/>
</dbReference>